<keyword evidence="4" id="KW-1185">Reference proteome</keyword>
<dbReference type="PANTHER" id="PTHR36027">
    <property type="entry name" value="MEIOSIS-SPECIFIC PROTEIN ASY3"/>
    <property type="match status" value="1"/>
</dbReference>
<sequence>MSDCRSFGSNYRPSSQSRKISIGILMDSFPKKRSGGAKEDEAAVSNTERVNSKKESSVESKSKAKGVIDATKGKQTETPEQVPSPWITKKSVPRKSSTSEDVLHAVITSNIPGSTGRRNKISKVKNVPVTDSVWFFSNQTSNSLSGDGKQKFGGFTYKRKGGKERNSQPEEEFTFAAAQEDRMLDKAVTNDKIEERRTETLKMKLWEILGNVSSPKSQPSNSQAHQIGAKNLNQEQILDQTDDRVVNPRQSSDTIETDSESPDHNMRRPVTRSLTRKRASSKQKPEKTKVNPSSRYRQNFQEKNVFSFEEGLFGKQNVAVNGGSSISTRKKSQIKSCSIEPRKIRFSENDNADEIHEGSHKSERALPAEKISSPSNKMEDIHGSSQNKRDYCEPKNKNEERDSQQYAMETPFPAEKTSSLSNKMGHFHGSSRNKREYLVLKNRNQERDSHQSASEDSHQSLWTHRTDQHKDLSKSAVPEHGDQQENFDIPSSNIAVDPQDDFQSPTFKINSPILSSPKAQCQNLIR</sequence>
<dbReference type="InterPro" id="IPR037731">
    <property type="entry name" value="ASY3-like"/>
</dbReference>
<evidence type="ECO:0000313" key="3">
    <source>
        <dbReference type="EMBL" id="CAK7348550.1"/>
    </source>
</evidence>
<evidence type="ECO:0000256" key="1">
    <source>
        <dbReference type="SAM" id="MobiDB-lite"/>
    </source>
</evidence>
<evidence type="ECO:0000313" key="4">
    <source>
        <dbReference type="Proteomes" id="UP001314170"/>
    </source>
</evidence>
<feature type="compositionally biased region" description="Polar residues" evidence="1">
    <location>
        <begin position="501"/>
        <end position="526"/>
    </location>
</feature>
<dbReference type="AlphaFoldDB" id="A0AAV1SBA7"/>
<protein>
    <recommendedName>
        <fullName evidence="2">Meiosis-specific protein ASY3-like coiled-coil domain-containing protein</fullName>
    </recommendedName>
</protein>
<comment type="caution">
    <text evidence="3">The sequence shown here is derived from an EMBL/GenBank/DDBJ whole genome shotgun (WGS) entry which is preliminary data.</text>
</comment>
<feature type="region of interest" description="Disordered" evidence="1">
    <location>
        <begin position="318"/>
        <end position="337"/>
    </location>
</feature>
<dbReference type="Proteomes" id="UP001314170">
    <property type="component" value="Unassembled WGS sequence"/>
</dbReference>
<dbReference type="PANTHER" id="PTHR36027:SF1">
    <property type="entry name" value="MEIOSIS-SPECIFIC PROTEIN ASY3"/>
    <property type="match status" value="1"/>
</dbReference>
<feature type="region of interest" description="Disordered" evidence="1">
    <location>
        <begin position="348"/>
        <end position="526"/>
    </location>
</feature>
<feature type="compositionally biased region" description="Basic and acidic residues" evidence="1">
    <location>
        <begin position="377"/>
        <end position="403"/>
    </location>
</feature>
<reference evidence="3 4" key="1">
    <citation type="submission" date="2024-01" db="EMBL/GenBank/DDBJ databases">
        <authorList>
            <person name="Waweru B."/>
        </authorList>
    </citation>
    <scope>NUCLEOTIDE SEQUENCE [LARGE SCALE GENOMIC DNA]</scope>
</reference>
<proteinExistence type="predicted"/>
<feature type="compositionally biased region" description="Basic residues" evidence="1">
    <location>
        <begin position="267"/>
        <end position="281"/>
    </location>
</feature>
<feature type="compositionally biased region" description="Basic and acidic residues" evidence="1">
    <location>
        <begin position="433"/>
        <end position="483"/>
    </location>
</feature>
<dbReference type="GO" id="GO:0051321">
    <property type="term" value="P:meiotic cell cycle"/>
    <property type="evidence" value="ECO:0007669"/>
    <property type="project" value="InterPro"/>
</dbReference>
<accession>A0AAV1SBA7</accession>
<evidence type="ECO:0000259" key="2">
    <source>
        <dbReference type="Pfam" id="PF20435"/>
    </source>
</evidence>
<feature type="compositionally biased region" description="Polar residues" evidence="1">
    <location>
        <begin position="318"/>
        <end position="327"/>
    </location>
</feature>
<dbReference type="EMBL" id="CAWUPB010001173">
    <property type="protein sequence ID" value="CAK7348550.1"/>
    <property type="molecule type" value="Genomic_DNA"/>
</dbReference>
<dbReference type="Pfam" id="PF20435">
    <property type="entry name" value="ASY3-like"/>
    <property type="match status" value="1"/>
</dbReference>
<feature type="compositionally biased region" description="Basic and acidic residues" evidence="1">
    <location>
        <begin position="50"/>
        <end position="62"/>
    </location>
</feature>
<feature type="region of interest" description="Disordered" evidence="1">
    <location>
        <begin position="139"/>
        <end position="170"/>
    </location>
</feature>
<feature type="compositionally biased region" description="Basic and acidic residues" evidence="1">
    <location>
        <begin position="348"/>
        <end position="367"/>
    </location>
</feature>
<feature type="compositionally biased region" description="Polar residues" evidence="1">
    <location>
        <begin position="484"/>
        <end position="494"/>
    </location>
</feature>
<dbReference type="InterPro" id="IPR046845">
    <property type="entry name" value="ASY3-like_CC"/>
</dbReference>
<name>A0AAV1SBA7_9ROSI</name>
<feature type="compositionally biased region" description="Polar residues" evidence="1">
    <location>
        <begin position="7"/>
        <end position="19"/>
    </location>
</feature>
<feature type="domain" description="Meiosis-specific protein ASY3-like coiled-coil" evidence="2">
    <location>
        <begin position="1"/>
        <end position="386"/>
    </location>
</feature>
<organism evidence="3 4">
    <name type="scientific">Dovyalis caffra</name>
    <dbReference type="NCBI Taxonomy" id="77055"/>
    <lineage>
        <taxon>Eukaryota</taxon>
        <taxon>Viridiplantae</taxon>
        <taxon>Streptophyta</taxon>
        <taxon>Embryophyta</taxon>
        <taxon>Tracheophyta</taxon>
        <taxon>Spermatophyta</taxon>
        <taxon>Magnoliopsida</taxon>
        <taxon>eudicotyledons</taxon>
        <taxon>Gunneridae</taxon>
        <taxon>Pentapetalae</taxon>
        <taxon>rosids</taxon>
        <taxon>fabids</taxon>
        <taxon>Malpighiales</taxon>
        <taxon>Salicaceae</taxon>
        <taxon>Flacourtieae</taxon>
        <taxon>Dovyalis</taxon>
    </lineage>
</organism>
<gene>
    <name evidence="3" type="ORF">DCAF_LOCUS21251</name>
</gene>
<feature type="region of interest" description="Disordered" evidence="1">
    <location>
        <begin position="1"/>
        <end position="101"/>
    </location>
</feature>
<feature type="region of interest" description="Disordered" evidence="1">
    <location>
        <begin position="234"/>
        <end position="298"/>
    </location>
</feature>